<comment type="caution">
    <text evidence="2">The sequence shown here is derived from an EMBL/GenBank/DDBJ whole genome shotgun (WGS) entry which is preliminary data.</text>
</comment>
<feature type="transmembrane region" description="Helical" evidence="1">
    <location>
        <begin position="6"/>
        <end position="25"/>
    </location>
</feature>
<evidence type="ECO:0000256" key="1">
    <source>
        <dbReference type="SAM" id="Phobius"/>
    </source>
</evidence>
<protein>
    <submittedName>
        <fullName evidence="2">Uncharacterized protein</fullName>
    </submittedName>
</protein>
<keyword evidence="1" id="KW-0812">Transmembrane</keyword>
<organism evidence="2 3">
    <name type="scientific">Nitratireductor basaltis</name>
    <dbReference type="NCBI Taxonomy" id="472175"/>
    <lineage>
        <taxon>Bacteria</taxon>
        <taxon>Pseudomonadati</taxon>
        <taxon>Pseudomonadota</taxon>
        <taxon>Alphaproteobacteria</taxon>
        <taxon>Hyphomicrobiales</taxon>
        <taxon>Phyllobacteriaceae</taxon>
        <taxon>Nitratireductor</taxon>
    </lineage>
</organism>
<dbReference type="Proteomes" id="UP000053675">
    <property type="component" value="Unassembled WGS sequence"/>
</dbReference>
<sequence>MLTRGFTMICLIVSIMGMFGAVAVADLTRSRGTTLASDVSCIERTSCIR</sequence>
<keyword evidence="1" id="KW-0472">Membrane</keyword>
<dbReference type="EMBL" id="JMQM01000001">
    <property type="protein sequence ID" value="KFB10614.1"/>
    <property type="molecule type" value="Genomic_DNA"/>
</dbReference>
<accession>A0A084UCC8</accession>
<keyword evidence="1" id="KW-1133">Transmembrane helix</keyword>
<gene>
    <name evidence="2" type="ORF">EL18_01652</name>
</gene>
<evidence type="ECO:0000313" key="3">
    <source>
        <dbReference type="Proteomes" id="UP000053675"/>
    </source>
</evidence>
<dbReference type="STRING" id="472175.EL18_01652"/>
<reference evidence="2 3" key="1">
    <citation type="submission" date="2014-05" db="EMBL/GenBank/DDBJ databases">
        <title>Draft Genome Sequence of Nitratireductor basaltis Strain UMTGB225, A Marine Bacterium Isolated from Green Barrel Tunicate.</title>
        <authorList>
            <person name="Gan H.Y."/>
        </authorList>
    </citation>
    <scope>NUCLEOTIDE SEQUENCE [LARGE SCALE GENOMIC DNA]</scope>
    <source>
        <strain evidence="2 3">UMTGB225</strain>
    </source>
</reference>
<keyword evidence="3" id="KW-1185">Reference proteome</keyword>
<name>A0A084UCC8_9HYPH</name>
<evidence type="ECO:0000313" key="2">
    <source>
        <dbReference type="EMBL" id="KFB10614.1"/>
    </source>
</evidence>
<proteinExistence type="predicted"/>
<dbReference type="AlphaFoldDB" id="A0A084UCC8"/>